<reference evidence="1 2" key="1">
    <citation type="journal article" date="2023" name="Nucleic Acids Res.">
        <title>The hologenome of Daphnia magna reveals possible DNA methylation and microbiome-mediated evolution of the host genome.</title>
        <authorList>
            <person name="Chaturvedi A."/>
            <person name="Li X."/>
            <person name="Dhandapani V."/>
            <person name="Marshall H."/>
            <person name="Kissane S."/>
            <person name="Cuenca-Cambronero M."/>
            <person name="Asole G."/>
            <person name="Calvet F."/>
            <person name="Ruiz-Romero M."/>
            <person name="Marangio P."/>
            <person name="Guigo R."/>
            <person name="Rago D."/>
            <person name="Mirbahai L."/>
            <person name="Eastwood N."/>
            <person name="Colbourne J.K."/>
            <person name="Zhou J."/>
            <person name="Mallon E."/>
            <person name="Orsini L."/>
        </authorList>
    </citation>
    <scope>NUCLEOTIDE SEQUENCE [LARGE SCALE GENOMIC DNA]</scope>
    <source>
        <strain evidence="1">LRV0_1</strain>
    </source>
</reference>
<evidence type="ECO:0000313" key="2">
    <source>
        <dbReference type="Proteomes" id="UP001234178"/>
    </source>
</evidence>
<name>A0ABR0A2X6_9CRUS</name>
<evidence type="ECO:0000313" key="1">
    <source>
        <dbReference type="EMBL" id="KAK4019485.1"/>
    </source>
</evidence>
<sequence>MLQILDTRVGVIGSAKMKGVTSSVKIGRSDPVRLSFARTCFVVGILIGRCVSCAWLIPRFIPRISQCDLRLVNLEYVGRVDAGGEFIIPSYTHYILYVIQAVV</sequence>
<keyword evidence="2" id="KW-1185">Reference proteome</keyword>
<comment type="caution">
    <text evidence="1">The sequence shown here is derived from an EMBL/GenBank/DDBJ whole genome shotgun (WGS) entry which is preliminary data.</text>
</comment>
<dbReference type="Proteomes" id="UP001234178">
    <property type="component" value="Unassembled WGS sequence"/>
</dbReference>
<organism evidence="1 2">
    <name type="scientific">Daphnia magna</name>
    <dbReference type="NCBI Taxonomy" id="35525"/>
    <lineage>
        <taxon>Eukaryota</taxon>
        <taxon>Metazoa</taxon>
        <taxon>Ecdysozoa</taxon>
        <taxon>Arthropoda</taxon>
        <taxon>Crustacea</taxon>
        <taxon>Branchiopoda</taxon>
        <taxon>Diplostraca</taxon>
        <taxon>Cladocera</taxon>
        <taxon>Anomopoda</taxon>
        <taxon>Daphniidae</taxon>
        <taxon>Daphnia</taxon>
    </lineage>
</organism>
<gene>
    <name evidence="1" type="ORF">OUZ56_001501</name>
</gene>
<protein>
    <submittedName>
        <fullName evidence="1">Uncharacterized protein</fullName>
    </submittedName>
</protein>
<proteinExistence type="predicted"/>
<dbReference type="EMBL" id="JAOYFB010000036">
    <property type="protein sequence ID" value="KAK4019485.1"/>
    <property type="molecule type" value="Genomic_DNA"/>
</dbReference>
<accession>A0ABR0A2X6</accession>